<dbReference type="InterPro" id="IPR018772">
    <property type="entry name" value="Transcription_activator_HlyU"/>
</dbReference>
<comment type="caution">
    <text evidence="1">The sequence shown here is derived from an EMBL/GenBank/DDBJ whole genome shotgun (WGS) entry which is preliminary data.</text>
</comment>
<organism evidence="1 2">
    <name type="scientific">Pontibacterium sinense</name>
    <dbReference type="NCBI Taxonomy" id="2781979"/>
    <lineage>
        <taxon>Bacteria</taxon>
        <taxon>Pseudomonadati</taxon>
        <taxon>Pseudomonadota</taxon>
        <taxon>Gammaproteobacteria</taxon>
        <taxon>Oceanospirillales</taxon>
        <taxon>Oceanospirillaceae</taxon>
        <taxon>Pontibacterium</taxon>
    </lineage>
</organism>
<dbReference type="RefSeq" id="WP_193953153.1">
    <property type="nucleotide sequence ID" value="NZ_JADEYS010000008.1"/>
</dbReference>
<protein>
    <submittedName>
        <fullName evidence="1">Uncharacterized protein</fullName>
    </submittedName>
</protein>
<evidence type="ECO:0000313" key="1">
    <source>
        <dbReference type="EMBL" id="MBE9397604.1"/>
    </source>
</evidence>
<sequence>MGLFTTLKSLFAPLPEGAVRYKGFTITATPEQDGNRYRLRGSITKKDQTRSFSLVDTVTAEETCVQLTHKRAKLFIDHRGEEIFI</sequence>
<dbReference type="Pfam" id="PF10115">
    <property type="entry name" value="HlyU"/>
    <property type="match status" value="1"/>
</dbReference>
<name>A0A8J7JZD9_9GAMM</name>
<gene>
    <name evidence="1" type="ORF">IOQ59_10065</name>
</gene>
<reference evidence="1" key="1">
    <citation type="submission" date="2020-10" db="EMBL/GenBank/DDBJ databases">
        <title>Bacterium isolated from coastal waters sediment.</title>
        <authorList>
            <person name="Chen R.-J."/>
            <person name="Lu D.-C."/>
            <person name="Zhu K.-L."/>
            <person name="Du Z.-J."/>
        </authorList>
    </citation>
    <scope>NUCLEOTIDE SEQUENCE</scope>
    <source>
        <strain evidence="1">N1Y112</strain>
    </source>
</reference>
<dbReference type="Proteomes" id="UP000640333">
    <property type="component" value="Unassembled WGS sequence"/>
</dbReference>
<dbReference type="AlphaFoldDB" id="A0A8J7JZD9"/>
<accession>A0A8J7JZD9</accession>
<proteinExistence type="predicted"/>
<keyword evidence="2" id="KW-1185">Reference proteome</keyword>
<dbReference type="EMBL" id="JADEYS010000008">
    <property type="protein sequence ID" value="MBE9397604.1"/>
    <property type="molecule type" value="Genomic_DNA"/>
</dbReference>
<evidence type="ECO:0000313" key="2">
    <source>
        <dbReference type="Proteomes" id="UP000640333"/>
    </source>
</evidence>